<dbReference type="GO" id="GO:0062193">
    <property type="term" value="F:D-ribose pyranase activity"/>
    <property type="evidence" value="ECO:0007669"/>
    <property type="project" value="UniProtKB-EC"/>
</dbReference>
<dbReference type="GO" id="GO:0019303">
    <property type="term" value="P:D-ribose catabolic process"/>
    <property type="evidence" value="ECO:0007669"/>
    <property type="project" value="UniProtKB-UniRule"/>
</dbReference>
<proteinExistence type="inferred from homology"/>
<dbReference type="NCBIfam" id="NF008761">
    <property type="entry name" value="PRK11797.1"/>
    <property type="match status" value="1"/>
</dbReference>
<dbReference type="SUPFAM" id="SSF102546">
    <property type="entry name" value="RbsD-like"/>
    <property type="match status" value="1"/>
</dbReference>
<comment type="catalytic activity">
    <reaction evidence="1 6">
        <text>beta-D-ribopyranose = beta-D-ribofuranose</text>
        <dbReference type="Rhea" id="RHEA:25432"/>
        <dbReference type="ChEBI" id="CHEBI:27476"/>
        <dbReference type="ChEBI" id="CHEBI:47002"/>
        <dbReference type="EC" id="5.4.99.62"/>
    </reaction>
</comment>
<organism evidence="7 8">
    <name type="scientific">Paenibacillus oryzae</name>
    <dbReference type="NCBI Taxonomy" id="1844972"/>
    <lineage>
        <taxon>Bacteria</taxon>
        <taxon>Bacillati</taxon>
        <taxon>Bacillota</taxon>
        <taxon>Bacilli</taxon>
        <taxon>Bacillales</taxon>
        <taxon>Paenibacillaceae</taxon>
        <taxon>Paenibacillus</taxon>
    </lineage>
</organism>
<evidence type="ECO:0000313" key="7">
    <source>
        <dbReference type="EMBL" id="OBR63590.1"/>
    </source>
</evidence>
<evidence type="ECO:0000313" key="8">
    <source>
        <dbReference type="Proteomes" id="UP000092024"/>
    </source>
</evidence>
<comment type="similarity">
    <text evidence="6">Belongs to the RbsD / FucU family. RbsD subfamily.</text>
</comment>
<feature type="active site" description="Proton donor" evidence="6">
    <location>
        <position position="20"/>
    </location>
</feature>
<comment type="function">
    <text evidence="6">Catalyzes the interconversion of beta-pyran and beta-furan forms of D-ribose.</text>
</comment>
<comment type="subcellular location">
    <subcellularLocation>
        <location evidence="6">Cytoplasm</location>
    </subcellularLocation>
</comment>
<dbReference type="InterPro" id="IPR023064">
    <property type="entry name" value="D-ribose_pyranase"/>
</dbReference>
<dbReference type="Pfam" id="PF05025">
    <property type="entry name" value="RbsD_FucU"/>
    <property type="match status" value="1"/>
</dbReference>
<dbReference type="UniPathway" id="UPA00916">
    <property type="reaction ID" value="UER00888"/>
</dbReference>
<dbReference type="STRING" id="1844972.A7K91_06480"/>
<comment type="caution">
    <text evidence="7">The sequence shown here is derived from an EMBL/GenBank/DDBJ whole genome shotgun (WGS) entry which is preliminary data.</text>
</comment>
<keyword evidence="4 6" id="KW-0413">Isomerase</keyword>
<evidence type="ECO:0000256" key="1">
    <source>
        <dbReference type="ARBA" id="ARBA00000223"/>
    </source>
</evidence>
<accession>A0A1A5YDW8</accession>
<name>A0A1A5YDW8_9BACL</name>
<dbReference type="HAMAP" id="MF_01661">
    <property type="entry name" value="D_rib_pyranase"/>
    <property type="match status" value="1"/>
</dbReference>
<dbReference type="InterPro" id="IPR007721">
    <property type="entry name" value="RbsD_FucU"/>
</dbReference>
<dbReference type="EC" id="5.4.99.62" evidence="2 6"/>
<feature type="binding site" evidence="6">
    <location>
        <begin position="120"/>
        <end position="122"/>
    </location>
    <ligand>
        <name>substrate</name>
    </ligand>
</feature>
<dbReference type="Gene3D" id="3.40.1650.10">
    <property type="entry name" value="RbsD-like domain"/>
    <property type="match status" value="1"/>
</dbReference>
<dbReference type="PANTHER" id="PTHR37831">
    <property type="entry name" value="D-RIBOSE PYRANASE"/>
    <property type="match status" value="1"/>
</dbReference>
<keyword evidence="3 6" id="KW-0963">Cytoplasm</keyword>
<protein>
    <recommendedName>
        <fullName evidence="2 6">D-ribose pyranase</fullName>
        <ecNumber evidence="2 6">5.4.99.62</ecNumber>
    </recommendedName>
</protein>
<dbReference type="InterPro" id="IPR023750">
    <property type="entry name" value="RbsD-like_sf"/>
</dbReference>
<evidence type="ECO:0000256" key="6">
    <source>
        <dbReference type="HAMAP-Rule" id="MF_01661"/>
    </source>
</evidence>
<feature type="binding site" evidence="6">
    <location>
        <position position="98"/>
    </location>
    <ligand>
        <name>substrate</name>
    </ligand>
</feature>
<comment type="pathway">
    <text evidence="6">Carbohydrate metabolism; D-ribose degradation; D-ribose 5-phosphate from beta-D-ribopyranose: step 1/2.</text>
</comment>
<reference evidence="7 8" key="1">
    <citation type="submission" date="2016-05" db="EMBL/GenBank/DDBJ databases">
        <title>Paenibacillus oryzae. sp. nov., isolated from the rice root.</title>
        <authorList>
            <person name="Zhang J."/>
            <person name="Zhang X."/>
        </authorList>
    </citation>
    <scope>NUCLEOTIDE SEQUENCE [LARGE SCALE GENOMIC DNA]</scope>
    <source>
        <strain evidence="7 8">1DrF-4</strain>
    </source>
</reference>
<dbReference type="GO" id="GO:0005829">
    <property type="term" value="C:cytosol"/>
    <property type="evidence" value="ECO:0007669"/>
    <property type="project" value="TreeGrafter"/>
</dbReference>
<dbReference type="Proteomes" id="UP000092024">
    <property type="component" value="Unassembled WGS sequence"/>
</dbReference>
<dbReference type="EMBL" id="LYPA01000071">
    <property type="protein sequence ID" value="OBR63590.1"/>
    <property type="molecule type" value="Genomic_DNA"/>
</dbReference>
<evidence type="ECO:0000256" key="3">
    <source>
        <dbReference type="ARBA" id="ARBA00022490"/>
    </source>
</evidence>
<gene>
    <name evidence="6" type="primary">rbsD</name>
    <name evidence="7" type="ORF">A7K91_06480</name>
</gene>
<evidence type="ECO:0000256" key="5">
    <source>
        <dbReference type="ARBA" id="ARBA00023277"/>
    </source>
</evidence>
<dbReference type="RefSeq" id="WP_068686059.1">
    <property type="nucleotide sequence ID" value="NZ_LYPA01000071.1"/>
</dbReference>
<evidence type="ECO:0000256" key="2">
    <source>
        <dbReference type="ARBA" id="ARBA00012862"/>
    </source>
</evidence>
<dbReference type="PANTHER" id="PTHR37831:SF1">
    <property type="entry name" value="D-RIBOSE PYRANASE"/>
    <property type="match status" value="1"/>
</dbReference>
<dbReference type="GO" id="GO:0048029">
    <property type="term" value="F:monosaccharide binding"/>
    <property type="evidence" value="ECO:0007669"/>
    <property type="project" value="InterPro"/>
</dbReference>
<sequence>MKKTGILNSEISTILSRMGHTDCIVICDCGLPIPDHVKRIDLALKQGTPSFAETLEAVLGDMEVEEAVIASEMAERNGVLRKQVVSMLGETEIQEVSHERLKQLTGQAKAVIRTGEATPYANIILKAGVIFG</sequence>
<dbReference type="GO" id="GO:0016872">
    <property type="term" value="F:intramolecular lyase activity"/>
    <property type="evidence" value="ECO:0007669"/>
    <property type="project" value="UniProtKB-UniRule"/>
</dbReference>
<keyword evidence="8" id="KW-1185">Reference proteome</keyword>
<dbReference type="OrthoDB" id="9805009at2"/>
<feature type="binding site" evidence="6">
    <location>
        <position position="28"/>
    </location>
    <ligand>
        <name>substrate</name>
    </ligand>
</feature>
<comment type="subunit">
    <text evidence="6">Homodecamer.</text>
</comment>
<evidence type="ECO:0000256" key="4">
    <source>
        <dbReference type="ARBA" id="ARBA00023235"/>
    </source>
</evidence>
<keyword evidence="5 6" id="KW-0119">Carbohydrate metabolism</keyword>
<dbReference type="AlphaFoldDB" id="A0A1A5YDW8"/>